<sequence length="599" mass="66567">MKSDLVSINTVRQVNAAHSKTTVNAARSMPYLSKIAHSTVKRPIHKKTTFKNSNVNQRVKTIRGKKFNTARPKAVVNAVKGNNSIVVKALACWGNPQMDLQDQGVIDSGCLRHMIGNMSYLTDYEDIDGGYVAFGGNPKGGKITGKGSGLDWVFDINALTRTMNYEPIVAVTQSNGFSGTKGSDNASQSSHDNGSKPSCDDGKKVDEDPKKENECKDQEKEDNVNSTNNVNNVSLTVNVASINEDNELSFDPNMPNLEDVSIFNFSSDDEDNGAVADINNLDTTIQVSPIPTTRIHKDHPLDQEDRIRGYVYQPPGFEDLNFPDRLYKVKKALYGLHQAPRAWSMIGSLMYLTSSRPDIMFAVCANARYQVNLKVFHLYAVKRIFRVTPLFQTMVIQNQSELGEGSTMPIDPHHTPNILQPSSSQPQKIQKPRKPKRKDTQVPQPSGHTESIIDATVQKELGNSLVRAATTAFNLEVEQDNGGEEVFFEGQNINVVEEVVNAAQVSTAATTATITIQEISLAQALEALKTLKPKRERAKKEQEANIALIETWDDIQVKIDFDHQLAERLQAQEQEELSDAEYATLFQQLLEKKKKELYS</sequence>
<dbReference type="AlphaFoldDB" id="A0A6L2NIX3"/>
<feature type="compositionally biased region" description="Low complexity" evidence="1">
    <location>
        <begin position="420"/>
        <end position="429"/>
    </location>
</feature>
<accession>A0A6L2NIX3</accession>
<proteinExistence type="predicted"/>
<organism evidence="2">
    <name type="scientific">Tanacetum cinerariifolium</name>
    <name type="common">Dalmatian daisy</name>
    <name type="synonym">Chrysanthemum cinerariifolium</name>
    <dbReference type="NCBI Taxonomy" id="118510"/>
    <lineage>
        <taxon>Eukaryota</taxon>
        <taxon>Viridiplantae</taxon>
        <taxon>Streptophyta</taxon>
        <taxon>Embryophyta</taxon>
        <taxon>Tracheophyta</taxon>
        <taxon>Spermatophyta</taxon>
        <taxon>Magnoliopsida</taxon>
        <taxon>eudicotyledons</taxon>
        <taxon>Gunneridae</taxon>
        <taxon>Pentapetalae</taxon>
        <taxon>asterids</taxon>
        <taxon>campanulids</taxon>
        <taxon>Asterales</taxon>
        <taxon>Asteraceae</taxon>
        <taxon>Asteroideae</taxon>
        <taxon>Anthemideae</taxon>
        <taxon>Anthemidinae</taxon>
        <taxon>Tanacetum</taxon>
    </lineage>
</organism>
<feature type="region of interest" description="Disordered" evidence="1">
    <location>
        <begin position="403"/>
        <end position="452"/>
    </location>
</feature>
<gene>
    <name evidence="2" type="ORF">Tci_057525</name>
</gene>
<dbReference type="PANTHER" id="PTHR11439:SF495">
    <property type="entry name" value="REVERSE TRANSCRIPTASE, RNA-DEPENDENT DNA POLYMERASE-RELATED"/>
    <property type="match status" value="1"/>
</dbReference>
<feature type="region of interest" description="Disordered" evidence="1">
    <location>
        <begin position="176"/>
        <end position="229"/>
    </location>
</feature>
<dbReference type="PANTHER" id="PTHR11439">
    <property type="entry name" value="GAG-POL-RELATED RETROTRANSPOSON"/>
    <property type="match status" value="1"/>
</dbReference>
<feature type="compositionally biased region" description="Basic and acidic residues" evidence="1">
    <location>
        <begin position="198"/>
        <end position="223"/>
    </location>
</feature>
<comment type="caution">
    <text evidence="2">The sequence shown here is derived from an EMBL/GenBank/DDBJ whole genome shotgun (WGS) entry which is preliminary data.</text>
</comment>
<dbReference type="EMBL" id="BKCJ010009131">
    <property type="protein sequence ID" value="GEU85547.1"/>
    <property type="molecule type" value="Genomic_DNA"/>
</dbReference>
<protein>
    <submittedName>
        <fullName evidence="2">Putative ribonuclease H-like domain-containing protein</fullName>
    </submittedName>
</protein>
<evidence type="ECO:0000313" key="2">
    <source>
        <dbReference type="EMBL" id="GEU85547.1"/>
    </source>
</evidence>
<name>A0A6L2NIX3_TANCI</name>
<evidence type="ECO:0000256" key="1">
    <source>
        <dbReference type="SAM" id="MobiDB-lite"/>
    </source>
</evidence>
<feature type="compositionally biased region" description="Polar residues" evidence="1">
    <location>
        <begin position="176"/>
        <end position="196"/>
    </location>
</feature>
<reference evidence="2" key="1">
    <citation type="journal article" date="2019" name="Sci. Rep.">
        <title>Draft genome of Tanacetum cinerariifolium, the natural source of mosquito coil.</title>
        <authorList>
            <person name="Yamashiro T."/>
            <person name="Shiraishi A."/>
            <person name="Satake H."/>
            <person name="Nakayama K."/>
        </authorList>
    </citation>
    <scope>NUCLEOTIDE SEQUENCE</scope>
</reference>